<dbReference type="AlphaFoldDB" id="A0A1E7NA73"/>
<dbReference type="KEGG" id="kau:B6264_29815"/>
<protein>
    <submittedName>
        <fullName evidence="1">Uncharacterized protein</fullName>
    </submittedName>
</protein>
<sequence length="89" mass="9770">MSDFPQADDSLGLMTRFFVEDVNNHRFRYHLLRLQAMAGLTEQDVEELGELGRLVFQNGQTPNQAADQAAKIAGRPDASPLAITIAGIV</sequence>
<name>A0A1E7NA73_KITAU</name>
<comment type="caution">
    <text evidence="1">The sequence shown here is derived from an EMBL/GenBank/DDBJ whole genome shotgun (WGS) entry which is preliminary data.</text>
</comment>
<dbReference type="Proteomes" id="UP000037395">
    <property type="component" value="Unassembled WGS sequence"/>
</dbReference>
<proteinExistence type="predicted"/>
<dbReference type="RefSeq" id="WP_030558112.1">
    <property type="nucleotide sequence ID" value="NZ_BMUB01000047.1"/>
</dbReference>
<reference evidence="1" key="1">
    <citation type="submission" date="2016-08" db="EMBL/GenBank/DDBJ databases">
        <title>Sequencing, Assembly and Comparative Genomics of S. aureofaciens ATCC 10762.</title>
        <authorList>
            <person name="Gradnigo J.S."/>
            <person name="Johnson N."/>
            <person name="Somerville G.A."/>
        </authorList>
    </citation>
    <scope>NUCLEOTIDE SEQUENCE [LARGE SCALE GENOMIC DNA]</scope>
    <source>
        <strain evidence="1">ATCC 10762</strain>
    </source>
</reference>
<evidence type="ECO:0000313" key="2">
    <source>
        <dbReference type="Proteomes" id="UP000037395"/>
    </source>
</evidence>
<organism evidence="1 2">
    <name type="scientific">Kitasatospora aureofaciens</name>
    <name type="common">Streptomyces aureofaciens</name>
    <dbReference type="NCBI Taxonomy" id="1894"/>
    <lineage>
        <taxon>Bacteria</taxon>
        <taxon>Bacillati</taxon>
        <taxon>Actinomycetota</taxon>
        <taxon>Actinomycetes</taxon>
        <taxon>Kitasatosporales</taxon>
        <taxon>Streptomycetaceae</taxon>
        <taxon>Kitasatospora</taxon>
    </lineage>
</organism>
<evidence type="ECO:0000313" key="1">
    <source>
        <dbReference type="EMBL" id="OEV37393.1"/>
    </source>
</evidence>
<dbReference type="GeneID" id="97490212"/>
<dbReference type="EMBL" id="JPRF03000021">
    <property type="protein sequence ID" value="OEV37393.1"/>
    <property type="molecule type" value="Genomic_DNA"/>
</dbReference>
<keyword evidence="2" id="KW-1185">Reference proteome</keyword>
<gene>
    <name evidence="1" type="ORF">HS99_0006340</name>
</gene>
<accession>A0A1E7NA73</accession>